<sequence length="284" mass="32401">MAAFKAAVDIGAHAVETDLHLSKDGVVVLSHDATLKRCFGKEEKIADCDWSYLSTLETLLEPRQGLPRLSDLLEYLAQPGLESVWVLLDIKTDDPAEDLLSATAQTLASVPTARPWNQRIVLGGWNENYIQLCREYLPTFPVAYIGFSLVYARRFLKQPGVNFNLLQQMLVGPVGAQFMKKVRKAQRSLFVWTVNSEAWMEWSIRKQVDGVITDDPKLFLEVCERWKTEGRGRARKTVKMYAIAFFWQVVATVFIVLHYRWLNSRGKRRDVPVGIGRQEVLVKT</sequence>
<keyword evidence="4" id="KW-1185">Reference proteome</keyword>
<dbReference type="GO" id="GO:0006629">
    <property type="term" value="P:lipid metabolic process"/>
    <property type="evidence" value="ECO:0007669"/>
    <property type="project" value="InterPro"/>
</dbReference>
<dbReference type="Pfam" id="PF03009">
    <property type="entry name" value="GDPD"/>
    <property type="match status" value="1"/>
</dbReference>
<keyword evidence="1" id="KW-0812">Transmembrane</keyword>
<dbReference type="PROSITE" id="PS51704">
    <property type="entry name" value="GP_PDE"/>
    <property type="match status" value="1"/>
</dbReference>
<dbReference type="SUPFAM" id="SSF51695">
    <property type="entry name" value="PLC-like phosphodiesterases"/>
    <property type="match status" value="1"/>
</dbReference>
<comment type="caution">
    <text evidence="3">The sequence shown here is derived from an EMBL/GenBank/DDBJ whole genome shotgun (WGS) entry which is preliminary data.</text>
</comment>
<evidence type="ECO:0000313" key="3">
    <source>
        <dbReference type="EMBL" id="KAK3378070.1"/>
    </source>
</evidence>
<evidence type="ECO:0000256" key="1">
    <source>
        <dbReference type="SAM" id="Phobius"/>
    </source>
</evidence>
<feature type="transmembrane region" description="Helical" evidence="1">
    <location>
        <begin position="240"/>
        <end position="259"/>
    </location>
</feature>
<evidence type="ECO:0000259" key="2">
    <source>
        <dbReference type="PROSITE" id="PS51704"/>
    </source>
</evidence>
<accession>A0AAE0KKT3</accession>
<proteinExistence type="predicted"/>
<name>A0AAE0KKT3_9PEZI</name>
<reference evidence="3" key="1">
    <citation type="journal article" date="2023" name="Mol. Phylogenet. Evol.">
        <title>Genome-scale phylogeny and comparative genomics of the fungal order Sordariales.</title>
        <authorList>
            <person name="Hensen N."/>
            <person name="Bonometti L."/>
            <person name="Westerberg I."/>
            <person name="Brannstrom I.O."/>
            <person name="Guillou S."/>
            <person name="Cros-Aarteil S."/>
            <person name="Calhoun S."/>
            <person name="Haridas S."/>
            <person name="Kuo A."/>
            <person name="Mondo S."/>
            <person name="Pangilinan J."/>
            <person name="Riley R."/>
            <person name="LaButti K."/>
            <person name="Andreopoulos B."/>
            <person name="Lipzen A."/>
            <person name="Chen C."/>
            <person name="Yan M."/>
            <person name="Daum C."/>
            <person name="Ng V."/>
            <person name="Clum A."/>
            <person name="Steindorff A."/>
            <person name="Ohm R.A."/>
            <person name="Martin F."/>
            <person name="Silar P."/>
            <person name="Natvig D.O."/>
            <person name="Lalanne C."/>
            <person name="Gautier V."/>
            <person name="Ament-Velasquez S.L."/>
            <person name="Kruys A."/>
            <person name="Hutchinson M.I."/>
            <person name="Powell A.J."/>
            <person name="Barry K."/>
            <person name="Miller A.N."/>
            <person name="Grigoriev I.V."/>
            <person name="Debuchy R."/>
            <person name="Gladieux P."/>
            <person name="Hiltunen Thoren M."/>
            <person name="Johannesson H."/>
        </authorList>
    </citation>
    <scope>NUCLEOTIDE SEQUENCE</scope>
    <source>
        <strain evidence="3">CBS 232.78</strain>
    </source>
</reference>
<reference evidence="3" key="2">
    <citation type="submission" date="2023-06" db="EMBL/GenBank/DDBJ databases">
        <authorList>
            <consortium name="Lawrence Berkeley National Laboratory"/>
            <person name="Haridas S."/>
            <person name="Hensen N."/>
            <person name="Bonometti L."/>
            <person name="Westerberg I."/>
            <person name="Brannstrom I.O."/>
            <person name="Guillou S."/>
            <person name="Cros-Aarteil S."/>
            <person name="Calhoun S."/>
            <person name="Kuo A."/>
            <person name="Mondo S."/>
            <person name="Pangilinan J."/>
            <person name="Riley R."/>
            <person name="LaButti K."/>
            <person name="Andreopoulos B."/>
            <person name="Lipzen A."/>
            <person name="Chen C."/>
            <person name="Yanf M."/>
            <person name="Daum C."/>
            <person name="Ng V."/>
            <person name="Clum A."/>
            <person name="Steindorff A."/>
            <person name="Ohm R."/>
            <person name="Martin F."/>
            <person name="Silar P."/>
            <person name="Natvig D."/>
            <person name="Lalanne C."/>
            <person name="Gautier V."/>
            <person name="Ament-velasquez S.L."/>
            <person name="Kruys A."/>
            <person name="Hutchinson M.I."/>
            <person name="Powell A.J."/>
            <person name="Barry K."/>
            <person name="Miller A.N."/>
            <person name="Grigoriev I.V."/>
            <person name="Debuchy R."/>
            <person name="Gladieux P."/>
            <person name="Thoren M.H."/>
            <person name="Johannesson H."/>
        </authorList>
    </citation>
    <scope>NUCLEOTIDE SEQUENCE</scope>
    <source>
        <strain evidence="3">CBS 232.78</strain>
    </source>
</reference>
<dbReference type="GO" id="GO:0008081">
    <property type="term" value="F:phosphoric diester hydrolase activity"/>
    <property type="evidence" value="ECO:0007669"/>
    <property type="project" value="InterPro"/>
</dbReference>
<keyword evidence="1" id="KW-0472">Membrane</keyword>
<organism evidence="3 4">
    <name type="scientific">Podospora didyma</name>
    <dbReference type="NCBI Taxonomy" id="330526"/>
    <lineage>
        <taxon>Eukaryota</taxon>
        <taxon>Fungi</taxon>
        <taxon>Dikarya</taxon>
        <taxon>Ascomycota</taxon>
        <taxon>Pezizomycotina</taxon>
        <taxon>Sordariomycetes</taxon>
        <taxon>Sordariomycetidae</taxon>
        <taxon>Sordariales</taxon>
        <taxon>Podosporaceae</taxon>
        <taxon>Podospora</taxon>
    </lineage>
</organism>
<protein>
    <submittedName>
        <fullName evidence="3">PLC-like phosphodiesterase</fullName>
    </submittedName>
</protein>
<keyword evidence="1" id="KW-1133">Transmembrane helix</keyword>
<dbReference type="InterPro" id="IPR017946">
    <property type="entry name" value="PLC-like_Pdiesterase_TIM-brl"/>
</dbReference>
<dbReference type="EMBL" id="JAULSW010000006">
    <property type="protein sequence ID" value="KAK3378070.1"/>
    <property type="molecule type" value="Genomic_DNA"/>
</dbReference>
<dbReference type="PANTHER" id="PTHR43805">
    <property type="entry name" value="GLYCEROPHOSPHORYL DIESTER PHOSPHODIESTERASE"/>
    <property type="match status" value="1"/>
</dbReference>
<dbReference type="CDD" id="cd08570">
    <property type="entry name" value="GDPD_YPL206cp_fungi"/>
    <property type="match status" value="1"/>
</dbReference>
<dbReference type="AlphaFoldDB" id="A0AAE0KKT3"/>
<dbReference type="Gene3D" id="3.20.20.190">
    <property type="entry name" value="Phosphatidylinositol (PI) phosphodiesterase"/>
    <property type="match status" value="1"/>
</dbReference>
<dbReference type="Proteomes" id="UP001285441">
    <property type="component" value="Unassembled WGS sequence"/>
</dbReference>
<dbReference type="InterPro" id="IPR030395">
    <property type="entry name" value="GP_PDE_dom"/>
</dbReference>
<evidence type="ECO:0000313" key="4">
    <source>
        <dbReference type="Proteomes" id="UP001285441"/>
    </source>
</evidence>
<dbReference type="PANTHER" id="PTHR43805:SF1">
    <property type="entry name" value="GP-PDE DOMAIN-CONTAINING PROTEIN"/>
    <property type="match status" value="1"/>
</dbReference>
<feature type="domain" description="GP-PDE" evidence="2">
    <location>
        <begin position="1"/>
        <end position="223"/>
    </location>
</feature>
<gene>
    <name evidence="3" type="ORF">B0H63DRAFT_547745</name>
</gene>